<keyword evidence="2" id="KW-1185">Reference proteome</keyword>
<dbReference type="EMBL" id="NJES01000018">
    <property type="protein sequence ID" value="PHH80369.1"/>
    <property type="molecule type" value="Genomic_DNA"/>
</dbReference>
<evidence type="ECO:0000313" key="2">
    <source>
        <dbReference type="Proteomes" id="UP000226431"/>
    </source>
</evidence>
<gene>
    <name evidence="1" type="ORF">CDD80_1814</name>
</gene>
<accession>A0A2C5XXG3</accession>
<reference evidence="1 2" key="1">
    <citation type="submission" date="2017-06" db="EMBL/GenBank/DDBJ databases">
        <title>Ant-infecting Ophiocordyceps genomes reveal a high diversity of potential behavioral manipulation genes and a possible major role for enterotoxins.</title>
        <authorList>
            <person name="De Bekker C."/>
            <person name="Evans H.C."/>
            <person name="Brachmann A."/>
            <person name="Hughes D.P."/>
        </authorList>
    </citation>
    <scope>NUCLEOTIDE SEQUENCE [LARGE SCALE GENOMIC DNA]</scope>
    <source>
        <strain evidence="1 2">Map16</strain>
    </source>
</reference>
<comment type="caution">
    <text evidence="1">The sequence shown here is derived from an EMBL/GenBank/DDBJ whole genome shotgun (WGS) entry which is preliminary data.</text>
</comment>
<proteinExistence type="predicted"/>
<organism evidence="1 2">
    <name type="scientific">Ophiocordyceps camponoti-rufipedis</name>
    <dbReference type="NCBI Taxonomy" id="2004952"/>
    <lineage>
        <taxon>Eukaryota</taxon>
        <taxon>Fungi</taxon>
        <taxon>Dikarya</taxon>
        <taxon>Ascomycota</taxon>
        <taxon>Pezizomycotina</taxon>
        <taxon>Sordariomycetes</taxon>
        <taxon>Hypocreomycetidae</taxon>
        <taxon>Hypocreales</taxon>
        <taxon>Ophiocordycipitaceae</taxon>
        <taxon>Ophiocordyceps</taxon>
    </lineage>
</organism>
<dbReference type="AlphaFoldDB" id="A0A2C5XXG3"/>
<protein>
    <submittedName>
        <fullName evidence="1">Uncharacterized protein</fullName>
    </submittedName>
</protein>
<dbReference type="Proteomes" id="UP000226431">
    <property type="component" value="Unassembled WGS sequence"/>
</dbReference>
<name>A0A2C5XXG3_9HYPO</name>
<evidence type="ECO:0000313" key="1">
    <source>
        <dbReference type="EMBL" id="PHH80369.1"/>
    </source>
</evidence>
<sequence length="120" mass="13421">MKIPLTAIVASSTAGVFTATDIAQQQPKPLARRFYEPEGLARSAWDSIFNSQRPICPTTREQCEAFCGAFRKTSGVGQFLGGMPNLDITQCHRLNTKWWERGEKVRCDMWSVLCVIGIPK</sequence>